<dbReference type="EMBL" id="CP137573">
    <property type="protein sequence ID" value="WOX20229.1"/>
    <property type="molecule type" value="Genomic_DNA"/>
</dbReference>
<name>A0ABZ0LLC0_9ACTN</name>
<dbReference type="Proteomes" id="UP001301731">
    <property type="component" value="Chromosome"/>
</dbReference>
<dbReference type="PANTHER" id="PTHR43441">
    <property type="entry name" value="RIBOSOMAL-PROTEIN-SERINE ACETYLTRANSFERASE"/>
    <property type="match status" value="1"/>
</dbReference>
<reference evidence="2 3" key="1">
    <citation type="submission" date="2023-10" db="EMBL/GenBank/DDBJ databases">
        <title>The genome sequence of Streptomyces sp. HUAS YS2.</title>
        <authorList>
            <person name="Mo P."/>
        </authorList>
    </citation>
    <scope>NUCLEOTIDE SEQUENCE [LARGE SCALE GENOMIC DNA]</scope>
    <source>
        <strain evidence="2 3">HUAS YS2</strain>
    </source>
</reference>
<accession>A0ABZ0LLC0</accession>
<evidence type="ECO:0000313" key="3">
    <source>
        <dbReference type="Proteomes" id="UP001301731"/>
    </source>
</evidence>
<keyword evidence="3" id="KW-1185">Reference proteome</keyword>
<gene>
    <name evidence="2" type="ORF">R2D22_02010</name>
</gene>
<dbReference type="Pfam" id="PF11716">
    <property type="entry name" value="MDMPI_N"/>
    <property type="match status" value="1"/>
</dbReference>
<dbReference type="PROSITE" id="PS51186">
    <property type="entry name" value="GNAT"/>
    <property type="match status" value="1"/>
</dbReference>
<evidence type="ECO:0000313" key="2">
    <source>
        <dbReference type="EMBL" id="WOX20229.1"/>
    </source>
</evidence>
<dbReference type="InterPro" id="IPR000182">
    <property type="entry name" value="GNAT_dom"/>
</dbReference>
<evidence type="ECO:0000259" key="1">
    <source>
        <dbReference type="PROSITE" id="PS51186"/>
    </source>
</evidence>
<dbReference type="Pfam" id="PF13302">
    <property type="entry name" value="Acetyltransf_3"/>
    <property type="match status" value="1"/>
</dbReference>
<protein>
    <submittedName>
        <fullName evidence="2">GNAT family N-acetyltransferase</fullName>
    </submittedName>
</protein>
<dbReference type="Gene3D" id="3.40.630.30">
    <property type="match status" value="1"/>
</dbReference>
<proteinExistence type="predicted"/>
<dbReference type="InterPro" id="IPR024344">
    <property type="entry name" value="MDMPI_metal-binding"/>
</dbReference>
<feature type="domain" description="N-acetyltransferase" evidence="1">
    <location>
        <begin position="199"/>
        <end position="352"/>
    </location>
</feature>
<dbReference type="RefSeq" id="WP_318100591.1">
    <property type="nucleotide sequence ID" value="NZ_CP137573.1"/>
</dbReference>
<dbReference type="InterPro" id="IPR051908">
    <property type="entry name" value="Ribosomal_N-acetyltransferase"/>
</dbReference>
<dbReference type="InterPro" id="IPR016181">
    <property type="entry name" value="Acyl_CoA_acyltransferase"/>
</dbReference>
<sequence length="352" mass="37296">MAIMGADDIDAAVELTAASLRAVTDRDWSVHASGLEWSCYDTAVHIGSDFTAYAGQLTGRATDAYVPFEIAADPGTTPEGLVRIIEATGGLLSAVVRTSPAELKAWHPFGSAGGDGFAAMGVLEVLLHTYDMLGALDVPGWQGPAPLCAKILDRLFPHTPRSDDPWQDLLWATGRAERPGLPRLAAWRWYADPLRGERLVLCEVSPRVADDLHAGGTGGFAWADAGPGEGIRSAAGRVVKARDEGRFRPGWGTYAIVRADDGLAVGGIGFHADPDGDGTAEIGYDVVESARGRGYATEAVQVLADWAFRQPGVAALRARADEDNDASRRVLARAGFAETGTVCYELRRPAVA</sequence>
<dbReference type="CDD" id="cd04301">
    <property type="entry name" value="NAT_SF"/>
    <property type="match status" value="1"/>
</dbReference>
<organism evidence="2 3">
    <name type="scientific">Streptomyces solicathayae</name>
    <dbReference type="NCBI Taxonomy" id="3081768"/>
    <lineage>
        <taxon>Bacteria</taxon>
        <taxon>Bacillati</taxon>
        <taxon>Actinomycetota</taxon>
        <taxon>Actinomycetes</taxon>
        <taxon>Kitasatosporales</taxon>
        <taxon>Streptomycetaceae</taxon>
        <taxon>Streptomyces</taxon>
    </lineage>
</organism>
<dbReference type="SUPFAM" id="SSF55729">
    <property type="entry name" value="Acyl-CoA N-acyltransferases (Nat)"/>
    <property type="match status" value="1"/>
</dbReference>
<dbReference type="PANTHER" id="PTHR43441:SF6">
    <property type="entry name" value="N-ACETYLTRANSFERASE DOMAIN-CONTAINING PROTEIN"/>
    <property type="match status" value="1"/>
</dbReference>